<keyword evidence="10" id="KW-1185">Reference proteome</keyword>
<dbReference type="InterPro" id="IPR001471">
    <property type="entry name" value="AP2/ERF_dom"/>
</dbReference>
<dbReference type="CDD" id="cd00018">
    <property type="entry name" value="AP2"/>
    <property type="match status" value="1"/>
</dbReference>
<dbReference type="EMBL" id="VOIH02000008">
    <property type="protein sequence ID" value="KAF3440105.1"/>
    <property type="molecule type" value="Genomic_DNA"/>
</dbReference>
<dbReference type="GO" id="GO:0009873">
    <property type="term" value="P:ethylene-activated signaling pathway"/>
    <property type="evidence" value="ECO:0007669"/>
    <property type="project" value="InterPro"/>
</dbReference>
<dbReference type="PANTHER" id="PTHR31190:SF102">
    <property type="entry name" value="AP2_ERF DOMAIN-CONTAINING PROTEIN"/>
    <property type="match status" value="1"/>
</dbReference>
<evidence type="ECO:0000313" key="10">
    <source>
        <dbReference type="Proteomes" id="UP000796880"/>
    </source>
</evidence>
<evidence type="ECO:0000256" key="4">
    <source>
        <dbReference type="ARBA" id="ARBA00023163"/>
    </source>
</evidence>
<proteinExistence type="inferred from homology"/>
<dbReference type="Proteomes" id="UP000796880">
    <property type="component" value="Unassembled WGS sequence"/>
</dbReference>
<evidence type="ECO:0000256" key="3">
    <source>
        <dbReference type="ARBA" id="ARBA00023125"/>
    </source>
</evidence>
<dbReference type="GO" id="GO:0005634">
    <property type="term" value="C:nucleus"/>
    <property type="evidence" value="ECO:0007669"/>
    <property type="project" value="UniProtKB-SubCell"/>
</dbReference>
<evidence type="ECO:0000259" key="8">
    <source>
        <dbReference type="PROSITE" id="PS51032"/>
    </source>
</evidence>
<evidence type="ECO:0000256" key="2">
    <source>
        <dbReference type="ARBA" id="ARBA00023015"/>
    </source>
</evidence>
<evidence type="ECO:0000256" key="7">
    <source>
        <dbReference type="SAM" id="MobiDB-lite"/>
    </source>
</evidence>
<feature type="region of interest" description="Disordered" evidence="7">
    <location>
        <begin position="238"/>
        <end position="260"/>
    </location>
</feature>
<dbReference type="PANTHER" id="PTHR31190">
    <property type="entry name" value="DNA-BINDING DOMAIN"/>
    <property type="match status" value="1"/>
</dbReference>
<accession>A0A8K0DZA9</accession>
<evidence type="ECO:0000256" key="6">
    <source>
        <dbReference type="ARBA" id="ARBA00024343"/>
    </source>
</evidence>
<dbReference type="Pfam" id="PF00847">
    <property type="entry name" value="AP2"/>
    <property type="match status" value="1"/>
</dbReference>
<dbReference type="OrthoDB" id="10502586at2759"/>
<dbReference type="GO" id="GO:0003677">
    <property type="term" value="F:DNA binding"/>
    <property type="evidence" value="ECO:0007669"/>
    <property type="project" value="UniProtKB-KW"/>
</dbReference>
<protein>
    <recommendedName>
        <fullName evidence="8">AP2/ERF domain-containing protein</fullName>
    </recommendedName>
</protein>
<comment type="similarity">
    <text evidence="6">Belongs to the AP2/ERF transcription factor family. ERF subfamily.</text>
</comment>
<dbReference type="PROSITE" id="PS51032">
    <property type="entry name" value="AP2_ERF"/>
    <property type="match status" value="1"/>
</dbReference>
<organism evidence="9 10">
    <name type="scientific">Rhamnella rubrinervis</name>
    <dbReference type="NCBI Taxonomy" id="2594499"/>
    <lineage>
        <taxon>Eukaryota</taxon>
        <taxon>Viridiplantae</taxon>
        <taxon>Streptophyta</taxon>
        <taxon>Embryophyta</taxon>
        <taxon>Tracheophyta</taxon>
        <taxon>Spermatophyta</taxon>
        <taxon>Magnoliopsida</taxon>
        <taxon>eudicotyledons</taxon>
        <taxon>Gunneridae</taxon>
        <taxon>Pentapetalae</taxon>
        <taxon>rosids</taxon>
        <taxon>fabids</taxon>
        <taxon>Rosales</taxon>
        <taxon>Rhamnaceae</taxon>
        <taxon>rhamnoid group</taxon>
        <taxon>Rhamneae</taxon>
        <taxon>Rhamnella</taxon>
    </lineage>
</organism>
<keyword evidence="4" id="KW-0804">Transcription</keyword>
<sequence>MAKANTCGSDYNDVLDYIRQHLLEGDDHHFDYYSCDISSTSTSKTAPPLTLFESLSFTECWTDFLLKADDLHVQEAAIYSSTTALSDHHHQDGETPISPASGQMSPMGYEMGPPVEAATESHASKPMRELQFRGVRRRPWGKYAAEIRDPKRNGSRIWLGTYETAEDAALAYDRAAFKMRGAKAKLNFPHLIGSGGPEPVRVSPKRRSPEASSSSASYSWDSGSPKLKRREVLEFSPSAQAESSFGIPHEHKDAFGMGPLTPGDRGLSDYDLAFSSPPGIFMSG</sequence>
<dbReference type="AlphaFoldDB" id="A0A8K0DZA9"/>
<dbReference type="InterPro" id="IPR044808">
    <property type="entry name" value="ERF_plant"/>
</dbReference>
<dbReference type="InterPro" id="IPR036955">
    <property type="entry name" value="AP2/ERF_dom_sf"/>
</dbReference>
<comment type="subcellular location">
    <subcellularLocation>
        <location evidence="1">Nucleus</location>
    </subcellularLocation>
</comment>
<evidence type="ECO:0000313" key="9">
    <source>
        <dbReference type="EMBL" id="KAF3440105.1"/>
    </source>
</evidence>
<dbReference type="InterPro" id="IPR016177">
    <property type="entry name" value="DNA-bd_dom_sf"/>
</dbReference>
<dbReference type="GO" id="GO:0003700">
    <property type="term" value="F:DNA-binding transcription factor activity"/>
    <property type="evidence" value="ECO:0007669"/>
    <property type="project" value="InterPro"/>
</dbReference>
<keyword evidence="5" id="KW-0539">Nucleus</keyword>
<comment type="caution">
    <text evidence="9">The sequence shown here is derived from an EMBL/GenBank/DDBJ whole genome shotgun (WGS) entry which is preliminary data.</text>
</comment>
<name>A0A8K0DZA9_9ROSA</name>
<feature type="compositionally biased region" description="Low complexity" evidence="7">
    <location>
        <begin position="210"/>
        <end position="223"/>
    </location>
</feature>
<keyword evidence="2" id="KW-0805">Transcription regulation</keyword>
<dbReference type="SMART" id="SM00380">
    <property type="entry name" value="AP2"/>
    <property type="match status" value="1"/>
</dbReference>
<feature type="domain" description="AP2/ERF" evidence="8">
    <location>
        <begin position="131"/>
        <end position="189"/>
    </location>
</feature>
<dbReference type="FunFam" id="3.30.730.10:FF:000001">
    <property type="entry name" value="Ethylene-responsive transcription factor 2"/>
    <property type="match status" value="1"/>
</dbReference>
<keyword evidence="3" id="KW-0238">DNA-binding</keyword>
<evidence type="ECO:0000256" key="1">
    <source>
        <dbReference type="ARBA" id="ARBA00004123"/>
    </source>
</evidence>
<dbReference type="Gene3D" id="3.30.730.10">
    <property type="entry name" value="AP2/ERF domain"/>
    <property type="match status" value="1"/>
</dbReference>
<feature type="region of interest" description="Disordered" evidence="7">
    <location>
        <begin position="188"/>
        <end position="223"/>
    </location>
</feature>
<dbReference type="SUPFAM" id="SSF54171">
    <property type="entry name" value="DNA-binding domain"/>
    <property type="match status" value="1"/>
</dbReference>
<gene>
    <name evidence="9" type="ORF">FNV43_RR18383</name>
</gene>
<evidence type="ECO:0000256" key="5">
    <source>
        <dbReference type="ARBA" id="ARBA00023242"/>
    </source>
</evidence>
<reference evidence="9" key="1">
    <citation type="submission" date="2020-03" db="EMBL/GenBank/DDBJ databases">
        <title>A high-quality chromosome-level genome assembly of a woody plant with both climbing and erect habits, Rhamnella rubrinervis.</title>
        <authorList>
            <person name="Lu Z."/>
            <person name="Yang Y."/>
            <person name="Zhu X."/>
            <person name="Sun Y."/>
        </authorList>
    </citation>
    <scope>NUCLEOTIDE SEQUENCE</scope>
    <source>
        <strain evidence="9">BYM</strain>
        <tissue evidence="9">Leaf</tissue>
    </source>
</reference>
<dbReference type="PRINTS" id="PR00367">
    <property type="entry name" value="ETHRSPELEMNT"/>
</dbReference>